<proteinExistence type="predicted"/>
<dbReference type="Proteomes" id="UP000729402">
    <property type="component" value="Unassembled WGS sequence"/>
</dbReference>
<evidence type="ECO:0000256" key="1">
    <source>
        <dbReference type="SAM" id="MobiDB-lite"/>
    </source>
</evidence>
<feature type="region of interest" description="Disordered" evidence="1">
    <location>
        <begin position="27"/>
        <end position="49"/>
    </location>
</feature>
<protein>
    <submittedName>
        <fullName evidence="2">Uncharacterized protein</fullName>
    </submittedName>
</protein>
<name>A0A8J5VX83_ZIZPA</name>
<organism evidence="2 3">
    <name type="scientific">Zizania palustris</name>
    <name type="common">Northern wild rice</name>
    <dbReference type="NCBI Taxonomy" id="103762"/>
    <lineage>
        <taxon>Eukaryota</taxon>
        <taxon>Viridiplantae</taxon>
        <taxon>Streptophyta</taxon>
        <taxon>Embryophyta</taxon>
        <taxon>Tracheophyta</taxon>
        <taxon>Spermatophyta</taxon>
        <taxon>Magnoliopsida</taxon>
        <taxon>Liliopsida</taxon>
        <taxon>Poales</taxon>
        <taxon>Poaceae</taxon>
        <taxon>BOP clade</taxon>
        <taxon>Oryzoideae</taxon>
        <taxon>Oryzeae</taxon>
        <taxon>Zizaniinae</taxon>
        <taxon>Zizania</taxon>
    </lineage>
</organism>
<evidence type="ECO:0000313" key="2">
    <source>
        <dbReference type="EMBL" id="KAG8076246.1"/>
    </source>
</evidence>
<dbReference type="OrthoDB" id="10543474at2759"/>
<feature type="compositionally biased region" description="Polar residues" evidence="1">
    <location>
        <begin position="27"/>
        <end position="39"/>
    </location>
</feature>
<gene>
    <name evidence="2" type="ORF">GUJ93_ZPchr0006g42436</name>
</gene>
<dbReference type="EMBL" id="JAAALK010000283">
    <property type="protein sequence ID" value="KAG8076246.1"/>
    <property type="molecule type" value="Genomic_DNA"/>
</dbReference>
<sequence>MASRVMRAGTLLFCMILNDKYMRSCTRTSVDSSMPTGTPSARLGPVPSEDVDGKVAAALQERPPEGLGDLAGLVTSLLSKMEVNLTRRFMPRPDDVIIRGQSSKRGST</sequence>
<accession>A0A8J5VX83</accession>
<reference evidence="2" key="2">
    <citation type="submission" date="2021-02" db="EMBL/GenBank/DDBJ databases">
        <authorList>
            <person name="Kimball J.A."/>
            <person name="Haas M.W."/>
            <person name="Macchietto M."/>
            <person name="Kono T."/>
            <person name="Duquette J."/>
            <person name="Shao M."/>
        </authorList>
    </citation>
    <scope>NUCLEOTIDE SEQUENCE</scope>
    <source>
        <tissue evidence="2">Fresh leaf tissue</tissue>
    </source>
</reference>
<keyword evidence="3" id="KW-1185">Reference proteome</keyword>
<dbReference type="AlphaFoldDB" id="A0A8J5VX83"/>
<reference evidence="2" key="1">
    <citation type="journal article" date="2021" name="bioRxiv">
        <title>Whole Genome Assembly and Annotation of Northern Wild Rice, Zizania palustris L., Supports a Whole Genome Duplication in the Zizania Genus.</title>
        <authorList>
            <person name="Haas M."/>
            <person name="Kono T."/>
            <person name="Macchietto M."/>
            <person name="Millas R."/>
            <person name="McGilp L."/>
            <person name="Shao M."/>
            <person name="Duquette J."/>
            <person name="Hirsch C.N."/>
            <person name="Kimball J."/>
        </authorList>
    </citation>
    <scope>NUCLEOTIDE SEQUENCE</scope>
    <source>
        <tissue evidence="2">Fresh leaf tissue</tissue>
    </source>
</reference>
<evidence type="ECO:0000313" key="3">
    <source>
        <dbReference type="Proteomes" id="UP000729402"/>
    </source>
</evidence>
<comment type="caution">
    <text evidence="2">The sequence shown here is derived from an EMBL/GenBank/DDBJ whole genome shotgun (WGS) entry which is preliminary data.</text>
</comment>